<gene>
    <name evidence="5" type="ORF">B0T10DRAFT_501918</name>
</gene>
<evidence type="ECO:0000259" key="4">
    <source>
        <dbReference type="PROSITE" id="PS50048"/>
    </source>
</evidence>
<comment type="caution">
    <text evidence="5">The sequence shown here is derived from an EMBL/GenBank/DDBJ whole genome shotgun (WGS) entry which is preliminary data.</text>
</comment>
<dbReference type="GO" id="GO:0006351">
    <property type="term" value="P:DNA-templated transcription"/>
    <property type="evidence" value="ECO:0007669"/>
    <property type="project" value="InterPro"/>
</dbReference>
<organism evidence="5 6">
    <name type="scientific">Thelonectria olida</name>
    <dbReference type="NCBI Taxonomy" id="1576542"/>
    <lineage>
        <taxon>Eukaryota</taxon>
        <taxon>Fungi</taxon>
        <taxon>Dikarya</taxon>
        <taxon>Ascomycota</taxon>
        <taxon>Pezizomycotina</taxon>
        <taxon>Sordariomycetes</taxon>
        <taxon>Hypocreomycetidae</taxon>
        <taxon>Hypocreales</taxon>
        <taxon>Nectriaceae</taxon>
        <taxon>Thelonectria</taxon>
    </lineage>
</organism>
<evidence type="ECO:0000256" key="1">
    <source>
        <dbReference type="ARBA" id="ARBA00004123"/>
    </source>
</evidence>
<dbReference type="CDD" id="cd12148">
    <property type="entry name" value="fungal_TF_MHR"/>
    <property type="match status" value="1"/>
</dbReference>
<sequence>MASEPPRSTQRAPLSCSQCYKRKIRCDKKSPCKSCIARGIALECKRETVQVRGRIYAGSNDQSDRSYSDLVQENIRLRALIAGSQQQRHDTEVSEANSDICQLSESRVAQAERLLFNRIAQTSKPRSVKQYSNVLIPSKSVSDGVVAYGLQRTFWLHFALFIPEFQQEYGDFWARYSEDQSYEHTHPFWLAIYFSVLASALLFMGDEQVACLGSNVKRTDLLQNWYESALFFLDTGDFTQRSDTRVVKSIAILGTLFTCMGDNARYKALWSVALHQAQEIGMHQESLNQGETYSQQQTRRRLWWTLVVCEWLPVPLHIPFVNDFDFDCKVPDEVDDEELANVGGGSRLARSRPRGIRYHIAMIQIARISYQLHYRLRLKGWKRAELTRSVFAADEELADLINDLPAYLQFSEAPTESTRKRDELYIWIPWQRRSLTQVLLYYRMAIARTLQEHWLEGSLASARTRAICKSSAQALIYSTTEELLDASKLRPW</sequence>
<protein>
    <submittedName>
        <fullName evidence="5">Fungal-specific transcription factor domain-containing protein</fullName>
    </submittedName>
</protein>
<dbReference type="GO" id="GO:0008270">
    <property type="term" value="F:zinc ion binding"/>
    <property type="evidence" value="ECO:0007669"/>
    <property type="project" value="InterPro"/>
</dbReference>
<dbReference type="InterPro" id="IPR036864">
    <property type="entry name" value="Zn2-C6_fun-type_DNA-bd_sf"/>
</dbReference>
<dbReference type="InterPro" id="IPR050613">
    <property type="entry name" value="Sec_Metabolite_Reg"/>
</dbReference>
<dbReference type="EMBL" id="JAGPYM010000081">
    <property type="protein sequence ID" value="KAH6869065.1"/>
    <property type="molecule type" value="Genomic_DNA"/>
</dbReference>
<accession>A0A9P8VRI7</accession>
<name>A0A9P8VRI7_9HYPO</name>
<dbReference type="InterPro" id="IPR007219">
    <property type="entry name" value="XnlR_reg_dom"/>
</dbReference>
<keyword evidence="3" id="KW-0539">Nucleus</keyword>
<dbReference type="Proteomes" id="UP000777438">
    <property type="component" value="Unassembled WGS sequence"/>
</dbReference>
<dbReference type="SMART" id="SM00066">
    <property type="entry name" value="GAL4"/>
    <property type="match status" value="1"/>
</dbReference>
<dbReference type="PANTHER" id="PTHR31001">
    <property type="entry name" value="UNCHARACTERIZED TRANSCRIPTIONAL REGULATORY PROTEIN"/>
    <property type="match status" value="1"/>
</dbReference>
<dbReference type="Pfam" id="PF00172">
    <property type="entry name" value="Zn_clus"/>
    <property type="match status" value="1"/>
</dbReference>
<dbReference type="OrthoDB" id="410267at2759"/>
<dbReference type="PROSITE" id="PS50048">
    <property type="entry name" value="ZN2_CY6_FUNGAL_2"/>
    <property type="match status" value="1"/>
</dbReference>
<dbReference type="Gene3D" id="4.10.240.10">
    <property type="entry name" value="Zn(2)-C6 fungal-type DNA-binding domain"/>
    <property type="match status" value="1"/>
</dbReference>
<evidence type="ECO:0000313" key="5">
    <source>
        <dbReference type="EMBL" id="KAH6869065.1"/>
    </source>
</evidence>
<dbReference type="GO" id="GO:0005634">
    <property type="term" value="C:nucleus"/>
    <property type="evidence" value="ECO:0007669"/>
    <property type="project" value="UniProtKB-SubCell"/>
</dbReference>
<evidence type="ECO:0000256" key="3">
    <source>
        <dbReference type="ARBA" id="ARBA00023242"/>
    </source>
</evidence>
<dbReference type="GO" id="GO:0000981">
    <property type="term" value="F:DNA-binding transcription factor activity, RNA polymerase II-specific"/>
    <property type="evidence" value="ECO:0007669"/>
    <property type="project" value="InterPro"/>
</dbReference>
<feature type="domain" description="Zn(2)-C6 fungal-type" evidence="4">
    <location>
        <begin position="15"/>
        <end position="46"/>
    </location>
</feature>
<reference evidence="5 6" key="1">
    <citation type="journal article" date="2021" name="Nat. Commun.">
        <title>Genetic determinants of endophytism in the Arabidopsis root mycobiome.</title>
        <authorList>
            <person name="Mesny F."/>
            <person name="Miyauchi S."/>
            <person name="Thiergart T."/>
            <person name="Pickel B."/>
            <person name="Atanasova L."/>
            <person name="Karlsson M."/>
            <person name="Huettel B."/>
            <person name="Barry K.W."/>
            <person name="Haridas S."/>
            <person name="Chen C."/>
            <person name="Bauer D."/>
            <person name="Andreopoulos W."/>
            <person name="Pangilinan J."/>
            <person name="LaButti K."/>
            <person name="Riley R."/>
            <person name="Lipzen A."/>
            <person name="Clum A."/>
            <person name="Drula E."/>
            <person name="Henrissat B."/>
            <person name="Kohler A."/>
            <person name="Grigoriev I.V."/>
            <person name="Martin F.M."/>
            <person name="Hacquard S."/>
        </authorList>
    </citation>
    <scope>NUCLEOTIDE SEQUENCE [LARGE SCALE GENOMIC DNA]</scope>
    <source>
        <strain evidence="5 6">MPI-CAGE-CH-0241</strain>
    </source>
</reference>
<dbReference type="InterPro" id="IPR001138">
    <property type="entry name" value="Zn2Cys6_DnaBD"/>
</dbReference>
<dbReference type="Pfam" id="PF04082">
    <property type="entry name" value="Fungal_trans"/>
    <property type="match status" value="1"/>
</dbReference>
<comment type="subcellular location">
    <subcellularLocation>
        <location evidence="1">Nucleus</location>
    </subcellularLocation>
</comment>
<evidence type="ECO:0000313" key="6">
    <source>
        <dbReference type="Proteomes" id="UP000777438"/>
    </source>
</evidence>
<dbReference type="SUPFAM" id="SSF57701">
    <property type="entry name" value="Zn2/Cys6 DNA-binding domain"/>
    <property type="match status" value="1"/>
</dbReference>
<dbReference type="CDD" id="cd00067">
    <property type="entry name" value="GAL4"/>
    <property type="match status" value="1"/>
</dbReference>
<keyword evidence="2" id="KW-0479">Metal-binding</keyword>
<proteinExistence type="predicted"/>
<evidence type="ECO:0000256" key="2">
    <source>
        <dbReference type="ARBA" id="ARBA00022723"/>
    </source>
</evidence>
<keyword evidence="6" id="KW-1185">Reference proteome</keyword>
<dbReference type="PANTHER" id="PTHR31001:SF76">
    <property type="entry name" value="ZN(2)-C6 FUNGAL-TYPE DOMAIN-CONTAINING PROTEIN"/>
    <property type="match status" value="1"/>
</dbReference>
<dbReference type="GO" id="GO:0003677">
    <property type="term" value="F:DNA binding"/>
    <property type="evidence" value="ECO:0007669"/>
    <property type="project" value="InterPro"/>
</dbReference>
<dbReference type="SMART" id="SM00906">
    <property type="entry name" value="Fungal_trans"/>
    <property type="match status" value="1"/>
</dbReference>
<dbReference type="AlphaFoldDB" id="A0A9P8VRI7"/>